<dbReference type="STRING" id="1447875.A0A2B7WIV2"/>
<dbReference type="EMBL" id="PDNB01000281">
    <property type="protein sequence ID" value="PGG96440.1"/>
    <property type="molecule type" value="Genomic_DNA"/>
</dbReference>
<dbReference type="SUPFAM" id="SSF52317">
    <property type="entry name" value="Class I glutamine amidotransferase-like"/>
    <property type="match status" value="1"/>
</dbReference>
<dbReference type="InterPro" id="IPR029062">
    <property type="entry name" value="Class_I_gatase-like"/>
</dbReference>
<organism evidence="2 3">
    <name type="scientific">Helicocarpus griseus UAMH5409</name>
    <dbReference type="NCBI Taxonomy" id="1447875"/>
    <lineage>
        <taxon>Eukaryota</taxon>
        <taxon>Fungi</taxon>
        <taxon>Dikarya</taxon>
        <taxon>Ascomycota</taxon>
        <taxon>Pezizomycotina</taxon>
        <taxon>Eurotiomycetes</taxon>
        <taxon>Eurotiomycetidae</taxon>
        <taxon>Onygenales</taxon>
        <taxon>Ajellomycetaceae</taxon>
        <taxon>Helicocarpus</taxon>
    </lineage>
</organism>
<dbReference type="OrthoDB" id="543156at2759"/>
<dbReference type="AlphaFoldDB" id="A0A2B7WIV2"/>
<protein>
    <recommendedName>
        <fullName evidence="1">DJ-1/PfpI domain-containing protein</fullName>
    </recommendedName>
</protein>
<dbReference type="InterPro" id="IPR002818">
    <property type="entry name" value="DJ-1/PfpI"/>
</dbReference>
<evidence type="ECO:0000259" key="1">
    <source>
        <dbReference type="Pfam" id="PF01965"/>
    </source>
</evidence>
<evidence type="ECO:0000313" key="3">
    <source>
        <dbReference type="Proteomes" id="UP000223968"/>
    </source>
</evidence>
<dbReference type="CDD" id="cd03139">
    <property type="entry name" value="GATase1_PfpI_2"/>
    <property type="match status" value="1"/>
</dbReference>
<dbReference type="PANTHER" id="PTHR43130">
    <property type="entry name" value="ARAC-FAMILY TRANSCRIPTIONAL REGULATOR"/>
    <property type="match status" value="1"/>
</dbReference>
<proteinExistence type="predicted"/>
<reference evidence="2 3" key="1">
    <citation type="submission" date="2017-10" db="EMBL/GenBank/DDBJ databases">
        <title>Comparative genomics in systemic dimorphic fungi from Ajellomycetaceae.</title>
        <authorList>
            <person name="Munoz J.F."/>
            <person name="Mcewen J.G."/>
            <person name="Clay O.K."/>
            <person name="Cuomo C.A."/>
        </authorList>
    </citation>
    <scope>NUCLEOTIDE SEQUENCE [LARGE SCALE GENOMIC DNA]</scope>
    <source>
        <strain evidence="2 3">UAMH5409</strain>
    </source>
</reference>
<sequence length="254" mass="28157">MTEPQKTDPKPDDNGKYAIHYMKTTIQLTAFVEAPPKHYAALIFPGFQALDLFGPLDILNLLGKGREIKLSLIGPTMDPVSTDDPEPNSNKFNSTSYQSVVPTHTYETAPKDIEVLLLPGGAGTRHDETVEPVIKFVADIYPKLRYLLTVCTGSSVAARAGILDGKNATTNKLRFQDISKANPQVQWKQRARWVVDGNIWTSSGISAGIDNMLAFVEHAYNRTTAKTMAKVLEYEWNENSEDDPFWQSALPKAS</sequence>
<dbReference type="PANTHER" id="PTHR43130:SF15">
    <property type="entry name" value="THIJ_PFPI FAMILY PROTEIN (AFU_ORTHOLOGUE AFUA_5G14240)"/>
    <property type="match status" value="1"/>
</dbReference>
<accession>A0A2B7WIV2</accession>
<comment type="caution">
    <text evidence="2">The sequence shown here is derived from an EMBL/GenBank/DDBJ whole genome shotgun (WGS) entry which is preliminary data.</text>
</comment>
<dbReference type="Gene3D" id="3.40.50.880">
    <property type="match status" value="1"/>
</dbReference>
<keyword evidence="3" id="KW-1185">Reference proteome</keyword>
<feature type="domain" description="DJ-1/PfpI" evidence="1">
    <location>
        <begin position="42"/>
        <end position="217"/>
    </location>
</feature>
<dbReference type="Pfam" id="PF01965">
    <property type="entry name" value="DJ-1_PfpI"/>
    <property type="match status" value="1"/>
</dbReference>
<dbReference type="InterPro" id="IPR052158">
    <property type="entry name" value="INH-QAR"/>
</dbReference>
<name>A0A2B7WIV2_9EURO</name>
<gene>
    <name evidence="2" type="ORF">AJ79_09592</name>
</gene>
<dbReference type="Proteomes" id="UP000223968">
    <property type="component" value="Unassembled WGS sequence"/>
</dbReference>
<evidence type="ECO:0000313" key="2">
    <source>
        <dbReference type="EMBL" id="PGG96440.1"/>
    </source>
</evidence>